<accession>A0ABY1QBZ2</accession>
<feature type="transmembrane region" description="Helical" evidence="6">
    <location>
        <begin position="199"/>
        <end position="222"/>
    </location>
</feature>
<dbReference type="PANTHER" id="PTHR21716">
    <property type="entry name" value="TRANSMEMBRANE PROTEIN"/>
    <property type="match status" value="1"/>
</dbReference>
<evidence type="ECO:0000256" key="2">
    <source>
        <dbReference type="ARBA" id="ARBA00009773"/>
    </source>
</evidence>
<evidence type="ECO:0000256" key="1">
    <source>
        <dbReference type="ARBA" id="ARBA00004141"/>
    </source>
</evidence>
<feature type="transmembrane region" description="Helical" evidence="6">
    <location>
        <begin position="354"/>
        <end position="384"/>
    </location>
</feature>
<evidence type="ECO:0000313" key="7">
    <source>
        <dbReference type="EMBL" id="SMP67018.1"/>
    </source>
</evidence>
<feature type="transmembrane region" description="Helical" evidence="6">
    <location>
        <begin position="112"/>
        <end position="133"/>
    </location>
</feature>
<protein>
    <submittedName>
        <fullName evidence="7">Predicted PurR-regulated permease PerM</fullName>
    </submittedName>
</protein>
<dbReference type="InterPro" id="IPR002549">
    <property type="entry name" value="AI-2E-like"/>
</dbReference>
<gene>
    <name evidence="7" type="ORF">SAMN06265222_11083</name>
</gene>
<evidence type="ECO:0000256" key="5">
    <source>
        <dbReference type="ARBA" id="ARBA00023136"/>
    </source>
</evidence>
<keyword evidence="5 6" id="KW-0472">Membrane</keyword>
<keyword evidence="4 6" id="KW-1133">Transmembrane helix</keyword>
<organism evidence="7 8">
    <name type="scientific">Neorhodopirellula lusitana</name>
    <dbReference type="NCBI Taxonomy" id="445327"/>
    <lineage>
        <taxon>Bacteria</taxon>
        <taxon>Pseudomonadati</taxon>
        <taxon>Planctomycetota</taxon>
        <taxon>Planctomycetia</taxon>
        <taxon>Pirellulales</taxon>
        <taxon>Pirellulaceae</taxon>
        <taxon>Neorhodopirellula</taxon>
    </lineage>
</organism>
<dbReference type="EMBL" id="FXUG01000010">
    <property type="protein sequence ID" value="SMP67018.1"/>
    <property type="molecule type" value="Genomic_DNA"/>
</dbReference>
<evidence type="ECO:0000313" key="8">
    <source>
        <dbReference type="Proteomes" id="UP001158067"/>
    </source>
</evidence>
<sequence>MITNRGRKHLAHAGADGVRRRFDIDVGDQASLAASVPVDPKQGDSQRDSSRSTAVTDPWMRTMVTAIAAVLIVGFLYVSGDLLVPIVIAALAYLCLRPIAAKLCSRGLPQAAASGILIVGLFSTLALIVALLYSPAQKWIVSAPESLAELRANFQNVVEPLTTIDRAEDTVDDATAPLRDGEPPIEVTYEKPSVVDEAVLINSTGQLLAFVAAISVLTFFMLSTGDDLLNRMLGVLPTRAAREEVLEKIGDIQQSVGRYLAQITGINIGLGIVVTMVMWLVGMPTPVLWGVMAALFNFIPYVGPLAATAIVFLAAATSFDTIGRAGMTAFAFWLTTAVEGQFVTPIVLGKTLRVGPVVVLVAVAFWGFLWGLPGVFLAVPLLIVQRKVFASFDSTHAFAVVLGEDACESVEDCEPIQEDSPIADALPA</sequence>
<feature type="transmembrane region" description="Helical" evidence="6">
    <location>
        <begin position="287"/>
        <end position="315"/>
    </location>
</feature>
<feature type="transmembrane region" description="Helical" evidence="6">
    <location>
        <begin position="327"/>
        <end position="348"/>
    </location>
</feature>
<name>A0ABY1QBZ2_9BACT</name>
<evidence type="ECO:0000256" key="6">
    <source>
        <dbReference type="SAM" id="Phobius"/>
    </source>
</evidence>
<feature type="transmembrane region" description="Helical" evidence="6">
    <location>
        <begin position="259"/>
        <end position="281"/>
    </location>
</feature>
<comment type="caution">
    <text evidence="7">The sequence shown here is derived from an EMBL/GenBank/DDBJ whole genome shotgun (WGS) entry which is preliminary data.</text>
</comment>
<comment type="similarity">
    <text evidence="2">Belongs to the autoinducer-2 exporter (AI-2E) (TC 2.A.86) family.</text>
</comment>
<evidence type="ECO:0000256" key="3">
    <source>
        <dbReference type="ARBA" id="ARBA00022692"/>
    </source>
</evidence>
<reference evidence="7 8" key="1">
    <citation type="submission" date="2017-05" db="EMBL/GenBank/DDBJ databases">
        <authorList>
            <person name="Varghese N."/>
            <person name="Submissions S."/>
        </authorList>
    </citation>
    <scope>NUCLEOTIDE SEQUENCE [LARGE SCALE GENOMIC DNA]</scope>
    <source>
        <strain evidence="7 8">DSM 25457</strain>
    </source>
</reference>
<keyword evidence="8" id="KW-1185">Reference proteome</keyword>
<dbReference type="RefSeq" id="WP_283433854.1">
    <property type="nucleotide sequence ID" value="NZ_FXUG01000010.1"/>
</dbReference>
<dbReference type="PANTHER" id="PTHR21716:SF16">
    <property type="entry name" value="BLL1467 PROTEIN"/>
    <property type="match status" value="1"/>
</dbReference>
<proteinExistence type="inferred from homology"/>
<keyword evidence="3 6" id="KW-0812">Transmembrane</keyword>
<evidence type="ECO:0000256" key="4">
    <source>
        <dbReference type="ARBA" id="ARBA00022989"/>
    </source>
</evidence>
<dbReference type="Pfam" id="PF01594">
    <property type="entry name" value="AI-2E_transport"/>
    <property type="match status" value="1"/>
</dbReference>
<comment type="subcellular location">
    <subcellularLocation>
        <location evidence="1">Membrane</location>
        <topology evidence="1">Multi-pass membrane protein</topology>
    </subcellularLocation>
</comment>
<dbReference type="Proteomes" id="UP001158067">
    <property type="component" value="Unassembled WGS sequence"/>
</dbReference>